<dbReference type="EMBL" id="ABEU02000014">
    <property type="protein sequence ID" value="PNR41365.1"/>
    <property type="molecule type" value="Genomic_DNA"/>
</dbReference>
<comment type="similarity">
    <text evidence="2">Belongs to the TRAFAC class myosin-kinesin ATPase superfamily. Kinesin family.</text>
</comment>
<dbReference type="EnsemblPlants" id="Pp3c14_20330V3.1">
    <property type="protein sequence ID" value="Pp3c14_20330V3.1"/>
    <property type="gene ID" value="Pp3c14_20330"/>
</dbReference>
<protein>
    <submittedName>
        <fullName evidence="6">KINID1a</fullName>
    </submittedName>
</protein>
<feature type="compositionally biased region" description="Basic and acidic residues" evidence="4">
    <location>
        <begin position="525"/>
        <end position="544"/>
    </location>
</feature>
<feature type="region of interest" description="Disordered" evidence="4">
    <location>
        <begin position="653"/>
        <end position="679"/>
    </location>
</feature>
<keyword evidence="2" id="KW-0547">Nucleotide-binding</keyword>
<dbReference type="PaxDb" id="3218-PP1S34_181V6.1"/>
<gene>
    <name evidence="6" type="primary">KINID1a</name>
    <name evidence="8" type="synonym">LOC112291113</name>
    <name evidence="7" type="ORF">PHYPA_018768</name>
</gene>
<dbReference type="InterPro" id="IPR001752">
    <property type="entry name" value="Kinesin_motor_dom"/>
</dbReference>
<dbReference type="GO" id="GO:0005524">
    <property type="term" value="F:ATP binding"/>
    <property type="evidence" value="ECO:0007669"/>
    <property type="project" value="UniProtKB-UniRule"/>
</dbReference>
<organism evidence="6">
    <name type="scientific">Physcomitrium patens</name>
    <name type="common">Spreading-leaved earth moss</name>
    <name type="synonym">Physcomitrella patens</name>
    <dbReference type="NCBI Taxonomy" id="3218"/>
    <lineage>
        <taxon>Eukaryota</taxon>
        <taxon>Viridiplantae</taxon>
        <taxon>Streptophyta</taxon>
        <taxon>Embryophyta</taxon>
        <taxon>Bryophyta</taxon>
        <taxon>Bryophytina</taxon>
        <taxon>Bryopsida</taxon>
        <taxon>Funariidae</taxon>
        <taxon>Funariales</taxon>
        <taxon>Funariaceae</taxon>
        <taxon>Physcomitrium</taxon>
    </lineage>
</organism>
<dbReference type="GO" id="GO:0008017">
    <property type="term" value="F:microtubule binding"/>
    <property type="evidence" value="ECO:0000318"/>
    <property type="project" value="GO_Central"/>
</dbReference>
<dbReference type="PANTHER" id="PTHR24115">
    <property type="entry name" value="KINESIN-RELATED"/>
    <property type="match status" value="1"/>
</dbReference>
<feature type="compositionally biased region" description="Polar residues" evidence="4">
    <location>
        <begin position="546"/>
        <end position="555"/>
    </location>
</feature>
<feature type="compositionally biased region" description="Basic and acidic residues" evidence="4">
    <location>
        <begin position="419"/>
        <end position="453"/>
    </location>
</feature>
<evidence type="ECO:0000259" key="5">
    <source>
        <dbReference type="PROSITE" id="PS50067"/>
    </source>
</evidence>
<dbReference type="Gramene" id="Pp3c14_20330V3.1">
    <property type="protein sequence ID" value="Pp3c14_20330V3.1"/>
    <property type="gene ID" value="Pp3c14_20330"/>
</dbReference>
<sequence length="1208" mass="132624">MTTMMSPKPREKRPSGNVGGNTPTGKARSMQPFLDRQASRTGSHPVEVVGRIREHPEGNDKESAIRVLPHSRVAVRAEGMGNGCREFSLDGVSLAAMENLQAFYGRYVESRVEDVKAGGRCTIMMYGPTGAGKSYTMFGAAHEKGVAYHALSQLMTHEASDGGDDFSDKSIEVRATVWEIYNEEIYDLLASVSAPKSGFGTLFKMSGSSSGRVKLEVMGKKVKTCMSISGTDPQKLLKEISKVEGRRVVKSTNCNDRSSRSHCMVTLDVPDVGGKLVLVDMAGSENVEQAGLGRELKMQTGKINQGNGALKRVVEAIANGDSYIPYRDSKLTMLLQDSFEDDRAKILMILCASPDLRDLHKTICTLEYGAKAKCIVRLPNSPGKDQITATRAEQLQVLEARLTKKDAYIEALRKQNELKSKENEEREKELERKDRELADLKEKAKMWNSEREPQKKRKSLHDGEAEDLNSSPTRKRKIEELTSLVLQQQREIDLMRVRAEKAEAELLHLQRSYNLNNNARPGNTRGEKSDAKEGAGPESMDKRMPSFNQSPGATNQRFQDIQKHINDRIHATQAECDRIKAQFIPEQAVGERNGQRNPHSDLQAKPGPNSSMNDSFRHDRDSGSSSPSEVMSLTANSPSLLLLKNLVKEKERRLSLGTEEATQSQSPSDAVNPSVQPRKDIESEEWMGERLCSKGWLPIILEEDERIAQSLESRKSVTPPQGSSAKDYSTLWSQVTPDNTIASKEEAEGGDSIPSLTFPSPEEQFNTAMASYPSNSGLGGSPLFPWGDSRAKNDPSPIDNFAGVKLCTASSEFVFGVSKEWALEEDQHDNRLAAPSLRTHSPLTALAEPAQNSLKNRADLDDPVSSMRSLDESAGEEYSEVSPAETELLNLGTDLFDGGQSGGSDAEAARRARIETIFMLCGERRELARKTVSPFSKESEDTVRDVPSGRYSPTSSSYGSQQFAENQLDQSISDFSTSPSYSEAMYNTDVSVSSLPSLMPAVSPQRFPSSRRPTRRMSASIFANENAQPKQEGEKTDVYVKWEKASDPADGKLICVVNVPKTSSLLELREEVEAHIPVSLRNFKFLFLGETGGAPVDREFESDVRVGSLPASQENYGSRLACLRPPSTESLFVAPRVESAPFRSLENQLGASDEETTVAMGKLKGIPLTSHGRAGSPLGHAKGARSSNGETVRPKSGLAHIVNSTRCI</sequence>
<evidence type="ECO:0000313" key="9">
    <source>
        <dbReference type="Proteomes" id="UP000006727"/>
    </source>
</evidence>
<feature type="region of interest" description="Disordered" evidence="4">
    <location>
        <begin position="419"/>
        <end position="474"/>
    </location>
</feature>
<dbReference type="Gene3D" id="3.40.850.10">
    <property type="entry name" value="Kinesin motor domain"/>
    <property type="match status" value="1"/>
</dbReference>
<evidence type="ECO:0000313" key="7">
    <source>
        <dbReference type="EMBL" id="PNR41365.1"/>
    </source>
</evidence>
<feature type="compositionally biased region" description="Polar residues" evidence="4">
    <location>
        <begin position="951"/>
        <end position="963"/>
    </location>
</feature>
<feature type="region of interest" description="Disordered" evidence="4">
    <location>
        <begin position="931"/>
        <end position="963"/>
    </location>
</feature>
<dbReference type="PRINTS" id="PR00380">
    <property type="entry name" value="KINESINHEAVY"/>
</dbReference>
<keyword evidence="2" id="KW-0067">ATP-binding</keyword>
<dbReference type="PANTHER" id="PTHR24115:SF416">
    <property type="entry name" value="KINESIN-LIKE PROTEIN KIN-10A"/>
    <property type="match status" value="1"/>
</dbReference>
<feature type="coiled-coil region" evidence="3">
    <location>
        <begin position="485"/>
        <end position="512"/>
    </location>
</feature>
<dbReference type="HOGENOM" id="CLU_007191_0_0_1"/>
<dbReference type="SUPFAM" id="SSF52540">
    <property type="entry name" value="P-loop containing nucleoside triphosphate hydrolases"/>
    <property type="match status" value="1"/>
</dbReference>
<dbReference type="InterPro" id="IPR027417">
    <property type="entry name" value="P-loop_NTPase"/>
</dbReference>
<keyword evidence="9" id="KW-1185">Reference proteome</keyword>
<keyword evidence="3" id="KW-0175">Coiled coil</keyword>
<feature type="region of interest" description="Disordered" evidence="4">
    <location>
        <begin position="515"/>
        <end position="555"/>
    </location>
</feature>
<reference evidence="7 9" key="3">
    <citation type="journal article" date="2018" name="Plant J.">
        <title>The Physcomitrella patens chromosome-scale assembly reveals moss genome structure and evolution.</title>
        <authorList>
            <person name="Lang D."/>
            <person name="Ullrich K.K."/>
            <person name="Murat F."/>
            <person name="Fuchs J."/>
            <person name="Jenkins J."/>
            <person name="Haas F.B."/>
            <person name="Piednoel M."/>
            <person name="Gundlach H."/>
            <person name="Van Bel M."/>
            <person name="Meyberg R."/>
            <person name="Vives C."/>
            <person name="Morata J."/>
            <person name="Symeonidi A."/>
            <person name="Hiss M."/>
            <person name="Muchero W."/>
            <person name="Kamisugi Y."/>
            <person name="Saleh O."/>
            <person name="Blanc G."/>
            <person name="Decker E.L."/>
            <person name="van Gessel N."/>
            <person name="Grimwood J."/>
            <person name="Hayes R.D."/>
            <person name="Graham S.W."/>
            <person name="Gunter L.E."/>
            <person name="McDaniel S.F."/>
            <person name="Hoernstein S.N.W."/>
            <person name="Larsson A."/>
            <person name="Li F.W."/>
            <person name="Perroud P.F."/>
            <person name="Phillips J."/>
            <person name="Ranjan P."/>
            <person name="Rokshar D.S."/>
            <person name="Rothfels C.J."/>
            <person name="Schneider L."/>
            <person name="Shu S."/>
            <person name="Stevenson D.W."/>
            <person name="Thummler F."/>
            <person name="Tillich M."/>
            <person name="Villarreal Aguilar J.C."/>
            <person name="Widiez T."/>
            <person name="Wong G.K."/>
            <person name="Wymore A."/>
            <person name="Zhang Y."/>
            <person name="Zimmer A.D."/>
            <person name="Quatrano R.S."/>
            <person name="Mayer K.F.X."/>
            <person name="Goodstein D."/>
            <person name="Casacuberta J.M."/>
            <person name="Vandepoele K."/>
            <person name="Reski R."/>
            <person name="Cuming A.C."/>
            <person name="Tuskan G.A."/>
            <person name="Maumus F."/>
            <person name="Salse J."/>
            <person name="Schmutz J."/>
            <person name="Rensing S.A."/>
        </authorList>
    </citation>
    <scope>NUCLEOTIDE SEQUENCE [LARGE SCALE GENOMIC DNA]</scope>
    <source>
        <strain evidence="8 9">cv. Gransden 2004</strain>
    </source>
</reference>
<feature type="region of interest" description="Disordered" evidence="4">
    <location>
        <begin position="589"/>
        <end position="633"/>
    </location>
</feature>
<evidence type="ECO:0000313" key="8">
    <source>
        <dbReference type="EnsemblPlants" id="Pp3c14_20330V3.1"/>
    </source>
</evidence>
<dbReference type="AlphaFoldDB" id="B2DFV1"/>
<dbReference type="FunCoup" id="B2DFV1">
    <property type="interactions" value="317"/>
</dbReference>
<dbReference type="GO" id="GO:0003777">
    <property type="term" value="F:microtubule motor activity"/>
    <property type="evidence" value="ECO:0000318"/>
    <property type="project" value="GO_Central"/>
</dbReference>
<reference evidence="6" key="1">
    <citation type="journal article" date="2008" name="Plant Cell">
        <title>Kinesins are indispensable for interdigitation of phragmoplast microtubules in the moss Physcomitrella patens.</title>
        <authorList>
            <person name="Hiwatashi Y."/>
            <person name="Obara M."/>
            <person name="Sato Y."/>
            <person name="Fujita T."/>
            <person name="Murata T."/>
            <person name="Hasebe M."/>
        </authorList>
    </citation>
    <scope>NUCLEOTIDE SEQUENCE</scope>
</reference>
<feature type="region of interest" description="Disordered" evidence="4">
    <location>
        <begin position="848"/>
        <end position="882"/>
    </location>
</feature>
<dbReference type="GO" id="GO:0007018">
    <property type="term" value="P:microtubule-based movement"/>
    <property type="evidence" value="ECO:0000318"/>
    <property type="project" value="GO_Central"/>
</dbReference>
<dbReference type="InterPro" id="IPR027640">
    <property type="entry name" value="Kinesin-like_fam"/>
</dbReference>
<feature type="domain" description="Kinesin motor" evidence="5">
    <location>
        <begin position="45"/>
        <end position="375"/>
    </location>
</feature>
<name>B2DFV1_PHYPA</name>
<dbReference type="OrthoDB" id="3176171at2759"/>
<dbReference type="InterPro" id="IPR036961">
    <property type="entry name" value="Kinesin_motor_dom_sf"/>
</dbReference>
<dbReference type="SMART" id="SM00129">
    <property type="entry name" value="KISc"/>
    <property type="match status" value="1"/>
</dbReference>
<evidence type="ECO:0000256" key="2">
    <source>
        <dbReference type="PROSITE-ProRule" id="PRU00283"/>
    </source>
</evidence>
<accession>B2DFV1</accession>
<dbReference type="EMBL" id="AB434497">
    <property type="protein sequence ID" value="BAG28285.1"/>
    <property type="molecule type" value="mRNA"/>
</dbReference>
<evidence type="ECO:0000256" key="4">
    <source>
        <dbReference type="SAM" id="MobiDB-lite"/>
    </source>
</evidence>
<dbReference type="GO" id="GO:0005737">
    <property type="term" value="C:cytoplasm"/>
    <property type="evidence" value="ECO:0000318"/>
    <property type="project" value="GO_Central"/>
</dbReference>
<feature type="region of interest" description="Disordered" evidence="4">
    <location>
        <begin position="1167"/>
        <end position="1196"/>
    </location>
</feature>
<dbReference type="GO" id="GO:0005871">
    <property type="term" value="C:kinesin complex"/>
    <property type="evidence" value="ECO:0000318"/>
    <property type="project" value="GO_Central"/>
</dbReference>
<reference evidence="7 9" key="2">
    <citation type="journal article" date="2008" name="Science">
        <title>The Physcomitrella genome reveals evolutionary insights into the conquest of land by plants.</title>
        <authorList>
            <person name="Rensing S."/>
            <person name="Lang D."/>
            <person name="Zimmer A."/>
            <person name="Terry A."/>
            <person name="Salamov A."/>
            <person name="Shapiro H."/>
            <person name="Nishiyama T."/>
            <person name="Perroud P.-F."/>
            <person name="Lindquist E."/>
            <person name="Kamisugi Y."/>
            <person name="Tanahashi T."/>
            <person name="Sakakibara K."/>
            <person name="Fujita T."/>
            <person name="Oishi K."/>
            <person name="Shin-I T."/>
            <person name="Kuroki Y."/>
            <person name="Toyoda A."/>
            <person name="Suzuki Y."/>
            <person name="Hashimoto A."/>
            <person name="Yamaguchi K."/>
            <person name="Sugano A."/>
            <person name="Kohara Y."/>
            <person name="Fujiyama A."/>
            <person name="Anterola A."/>
            <person name="Aoki S."/>
            <person name="Ashton N."/>
            <person name="Barbazuk W.B."/>
            <person name="Barker E."/>
            <person name="Bennetzen J."/>
            <person name="Bezanilla M."/>
            <person name="Blankenship R."/>
            <person name="Cho S.H."/>
            <person name="Dutcher S."/>
            <person name="Estelle M."/>
            <person name="Fawcett J.A."/>
            <person name="Gundlach H."/>
            <person name="Hanada K."/>
            <person name="Heyl A."/>
            <person name="Hicks K.A."/>
            <person name="Hugh J."/>
            <person name="Lohr M."/>
            <person name="Mayer K."/>
            <person name="Melkozernov A."/>
            <person name="Murata T."/>
            <person name="Nelson D."/>
            <person name="Pils B."/>
            <person name="Prigge M."/>
            <person name="Reiss B."/>
            <person name="Renner T."/>
            <person name="Rombauts S."/>
            <person name="Rushton P."/>
            <person name="Sanderfoot A."/>
            <person name="Schween G."/>
            <person name="Shiu S.-H."/>
            <person name="Stueber K."/>
            <person name="Theodoulou F.L."/>
            <person name="Tu H."/>
            <person name="Van de Peer Y."/>
            <person name="Verrier P.J."/>
            <person name="Waters E."/>
            <person name="Wood A."/>
            <person name="Yang L."/>
            <person name="Cove D."/>
            <person name="Cuming A."/>
            <person name="Hasebe M."/>
            <person name="Lucas S."/>
            <person name="Mishler D.B."/>
            <person name="Reski R."/>
            <person name="Grigoriev I."/>
            <person name="Quatrano R.S."/>
            <person name="Boore J.L."/>
        </authorList>
    </citation>
    <scope>NUCLEOTIDE SEQUENCE [LARGE SCALE GENOMIC DNA]</scope>
    <source>
        <strain evidence="8 9">cv. Gransden 2004</strain>
    </source>
</reference>
<keyword evidence="1 2" id="KW-0505">Motor protein</keyword>
<dbReference type="GO" id="GO:0005874">
    <property type="term" value="C:microtubule"/>
    <property type="evidence" value="ECO:0000318"/>
    <property type="project" value="GO_Central"/>
</dbReference>
<dbReference type="Proteomes" id="UP000006727">
    <property type="component" value="Chromosome 14"/>
</dbReference>
<dbReference type="PROSITE" id="PS50067">
    <property type="entry name" value="KINESIN_MOTOR_2"/>
    <property type="match status" value="1"/>
</dbReference>
<evidence type="ECO:0000256" key="1">
    <source>
        <dbReference type="ARBA" id="ARBA00023175"/>
    </source>
</evidence>
<evidence type="ECO:0000313" key="6">
    <source>
        <dbReference type="EMBL" id="BAG28285.1"/>
    </source>
</evidence>
<evidence type="ECO:0000256" key="3">
    <source>
        <dbReference type="SAM" id="Coils"/>
    </source>
</evidence>
<dbReference type="GO" id="GO:0016887">
    <property type="term" value="F:ATP hydrolysis activity"/>
    <property type="evidence" value="ECO:0000318"/>
    <property type="project" value="GO_Central"/>
</dbReference>
<dbReference type="STRING" id="3218.B2DFV1"/>
<proteinExistence type="evidence at transcript level"/>
<dbReference type="EnsemblPlants" id="Pp3c14_20330V3.2">
    <property type="protein sequence ID" value="Pp3c14_20330V3.2"/>
    <property type="gene ID" value="Pp3c14_20330"/>
</dbReference>
<feature type="region of interest" description="Disordered" evidence="4">
    <location>
        <begin position="1"/>
        <end position="46"/>
    </location>
</feature>
<feature type="compositionally biased region" description="Polar residues" evidence="4">
    <location>
        <begin position="660"/>
        <end position="675"/>
    </location>
</feature>
<dbReference type="Pfam" id="PF00225">
    <property type="entry name" value="Kinesin"/>
    <property type="match status" value="1"/>
</dbReference>
<dbReference type="Gramene" id="Pp3c14_20330V3.2">
    <property type="protein sequence ID" value="Pp3c14_20330V3.2"/>
    <property type="gene ID" value="Pp3c14_20330"/>
</dbReference>
<reference evidence="8" key="4">
    <citation type="submission" date="2020-12" db="UniProtKB">
        <authorList>
            <consortium name="EnsemblPlants"/>
        </authorList>
    </citation>
    <scope>IDENTIFICATION</scope>
</reference>
<feature type="binding site" evidence="2">
    <location>
        <begin position="127"/>
        <end position="134"/>
    </location>
    <ligand>
        <name>ATP</name>
        <dbReference type="ChEBI" id="CHEBI:30616"/>
    </ligand>
</feature>
<feature type="compositionally biased region" description="Polar residues" evidence="4">
    <location>
        <begin position="623"/>
        <end position="633"/>
    </location>
</feature>